<organism evidence="3 4">
    <name type="scientific">Yinghuangia aomiensis</name>
    <dbReference type="NCBI Taxonomy" id="676205"/>
    <lineage>
        <taxon>Bacteria</taxon>
        <taxon>Bacillati</taxon>
        <taxon>Actinomycetota</taxon>
        <taxon>Actinomycetes</taxon>
        <taxon>Kitasatosporales</taxon>
        <taxon>Streptomycetaceae</taxon>
        <taxon>Yinghuangia</taxon>
    </lineage>
</organism>
<accession>A0ABP9GS55</accession>
<evidence type="ECO:0000313" key="3">
    <source>
        <dbReference type="EMBL" id="GAA4946282.1"/>
    </source>
</evidence>
<gene>
    <name evidence="3" type="ORF">GCM10023205_02540</name>
</gene>
<evidence type="ECO:0000259" key="2">
    <source>
        <dbReference type="PROSITE" id="PS50937"/>
    </source>
</evidence>
<dbReference type="PANTHER" id="PTHR30204">
    <property type="entry name" value="REDOX-CYCLING DRUG-SENSING TRANSCRIPTIONAL ACTIVATOR SOXR"/>
    <property type="match status" value="1"/>
</dbReference>
<dbReference type="Pfam" id="PF13411">
    <property type="entry name" value="MerR_1"/>
    <property type="match status" value="1"/>
</dbReference>
<sequence>MSPADPVPVLDPGPAAEIGRYPIGEVVERTGLSAHTLRWYERIGLLPQVGREAPRSGYRTAGRRLYSDNDLAFLDFVGKLRSTGMPVADMIRYAELAREGGATVDERRDVLVAHRADVRDRIAELTACLHALDYKIDLYTRLRDDAADDGMADDDANHDAGH</sequence>
<proteinExistence type="predicted"/>
<evidence type="ECO:0000313" key="4">
    <source>
        <dbReference type="Proteomes" id="UP001500466"/>
    </source>
</evidence>
<dbReference type="RefSeq" id="WP_345673317.1">
    <property type="nucleotide sequence ID" value="NZ_BAABHS010000001.1"/>
</dbReference>
<dbReference type="PROSITE" id="PS50937">
    <property type="entry name" value="HTH_MERR_2"/>
    <property type="match status" value="1"/>
</dbReference>
<dbReference type="Gene3D" id="1.10.1660.10">
    <property type="match status" value="1"/>
</dbReference>
<dbReference type="CDD" id="cd01109">
    <property type="entry name" value="HTH_YyaN"/>
    <property type="match status" value="1"/>
</dbReference>
<dbReference type="SUPFAM" id="SSF46955">
    <property type="entry name" value="Putative DNA-binding domain"/>
    <property type="match status" value="1"/>
</dbReference>
<dbReference type="EMBL" id="BAABHS010000001">
    <property type="protein sequence ID" value="GAA4946282.1"/>
    <property type="molecule type" value="Genomic_DNA"/>
</dbReference>
<keyword evidence="4" id="KW-1185">Reference proteome</keyword>
<reference evidence="4" key="1">
    <citation type="journal article" date="2019" name="Int. J. Syst. Evol. Microbiol.">
        <title>The Global Catalogue of Microorganisms (GCM) 10K type strain sequencing project: providing services to taxonomists for standard genome sequencing and annotation.</title>
        <authorList>
            <consortium name="The Broad Institute Genomics Platform"/>
            <consortium name="The Broad Institute Genome Sequencing Center for Infectious Disease"/>
            <person name="Wu L."/>
            <person name="Ma J."/>
        </authorList>
    </citation>
    <scope>NUCLEOTIDE SEQUENCE [LARGE SCALE GENOMIC DNA]</scope>
    <source>
        <strain evidence="4">JCM 17986</strain>
    </source>
</reference>
<dbReference type="InterPro" id="IPR047057">
    <property type="entry name" value="MerR_fam"/>
</dbReference>
<dbReference type="Proteomes" id="UP001500466">
    <property type="component" value="Unassembled WGS sequence"/>
</dbReference>
<name>A0ABP9GS55_9ACTN</name>
<comment type="caution">
    <text evidence="3">The sequence shown here is derived from an EMBL/GenBank/DDBJ whole genome shotgun (WGS) entry which is preliminary data.</text>
</comment>
<dbReference type="InterPro" id="IPR000551">
    <property type="entry name" value="MerR-type_HTH_dom"/>
</dbReference>
<protein>
    <recommendedName>
        <fullName evidence="2">HTH merR-type domain-containing protein</fullName>
    </recommendedName>
</protein>
<dbReference type="SMART" id="SM00422">
    <property type="entry name" value="HTH_MERR"/>
    <property type="match status" value="1"/>
</dbReference>
<feature type="domain" description="HTH merR-type" evidence="2">
    <location>
        <begin position="20"/>
        <end position="96"/>
    </location>
</feature>
<keyword evidence="1" id="KW-0238">DNA-binding</keyword>
<dbReference type="PANTHER" id="PTHR30204:SF98">
    <property type="entry name" value="HTH-TYPE TRANSCRIPTIONAL REGULATOR ADHR"/>
    <property type="match status" value="1"/>
</dbReference>
<evidence type="ECO:0000256" key="1">
    <source>
        <dbReference type="ARBA" id="ARBA00023125"/>
    </source>
</evidence>
<dbReference type="InterPro" id="IPR009061">
    <property type="entry name" value="DNA-bd_dom_put_sf"/>
</dbReference>